<feature type="signal peptide" evidence="1">
    <location>
        <begin position="1"/>
        <end position="20"/>
    </location>
</feature>
<dbReference type="EMBL" id="JAFEMC010000003">
    <property type="protein sequence ID" value="MBM6576861.1"/>
    <property type="molecule type" value="Genomic_DNA"/>
</dbReference>
<evidence type="ECO:0000313" key="4">
    <source>
        <dbReference type="Proteomes" id="UP000763641"/>
    </source>
</evidence>
<dbReference type="RefSeq" id="WP_204198973.1">
    <property type="nucleotide sequence ID" value="NZ_JAFEMC010000003.1"/>
</dbReference>
<dbReference type="Pfam" id="PF07589">
    <property type="entry name" value="PEP-CTERM"/>
    <property type="match status" value="1"/>
</dbReference>
<keyword evidence="1" id="KW-0732">Signal</keyword>
<dbReference type="NCBIfam" id="TIGR02595">
    <property type="entry name" value="PEP_CTERM"/>
    <property type="match status" value="1"/>
</dbReference>
<sequence>MIKYLGAVAALALWSGAAEARVVTIEYASTTNRLNGDVSGRFTFDTRTASRRDFSQPGTDIAVYTGTPPWQHSFDLFGETRATQPLSIDVSSDAFLDIISFYSQIPETTDFIVLSLFYPLGTNINRDLPDSGFENATFGVVAFFGQPGFLSQDLARYSVSYANSVPEPATWAMMIGGIGMVGGALRRRSRNALAAAA</sequence>
<evidence type="ECO:0000259" key="2">
    <source>
        <dbReference type="Pfam" id="PF07589"/>
    </source>
</evidence>
<dbReference type="Proteomes" id="UP000763641">
    <property type="component" value="Unassembled WGS sequence"/>
</dbReference>
<gene>
    <name evidence="3" type="ORF">ILT43_10780</name>
</gene>
<reference evidence="3 4" key="1">
    <citation type="submission" date="2020-12" db="EMBL/GenBank/DDBJ databases">
        <title>Sphingomonas sp.</title>
        <authorList>
            <person name="Kim M.K."/>
        </authorList>
    </citation>
    <scope>NUCLEOTIDE SEQUENCE [LARGE SCALE GENOMIC DNA]</scope>
    <source>
        <strain evidence="3 4">BT552</strain>
    </source>
</reference>
<feature type="chain" id="PRO_5045251117" evidence="1">
    <location>
        <begin position="21"/>
        <end position="197"/>
    </location>
</feature>
<comment type="caution">
    <text evidence="3">The sequence shown here is derived from an EMBL/GenBank/DDBJ whole genome shotgun (WGS) entry which is preliminary data.</text>
</comment>
<accession>A0ABS2D7F9</accession>
<dbReference type="InterPro" id="IPR013424">
    <property type="entry name" value="Ice-binding_C"/>
</dbReference>
<protein>
    <submittedName>
        <fullName evidence="3">PEPxxWA-CTERM sorting domain-containing protein</fullName>
    </submittedName>
</protein>
<organism evidence="3 4">
    <name type="scientific">Sphingomonas longa</name>
    <dbReference type="NCBI Taxonomy" id="2778730"/>
    <lineage>
        <taxon>Bacteria</taxon>
        <taxon>Pseudomonadati</taxon>
        <taxon>Pseudomonadota</taxon>
        <taxon>Alphaproteobacteria</taxon>
        <taxon>Sphingomonadales</taxon>
        <taxon>Sphingomonadaceae</taxon>
        <taxon>Sphingomonas</taxon>
    </lineage>
</organism>
<feature type="domain" description="Ice-binding protein C-terminal" evidence="2">
    <location>
        <begin position="164"/>
        <end position="188"/>
    </location>
</feature>
<evidence type="ECO:0000313" key="3">
    <source>
        <dbReference type="EMBL" id="MBM6576861.1"/>
    </source>
</evidence>
<keyword evidence="4" id="KW-1185">Reference proteome</keyword>
<dbReference type="NCBIfam" id="NF035944">
    <property type="entry name" value="PEPxxWA-CTERM"/>
    <property type="match status" value="1"/>
</dbReference>
<name>A0ABS2D7F9_9SPHN</name>
<proteinExistence type="predicted"/>
<evidence type="ECO:0000256" key="1">
    <source>
        <dbReference type="SAM" id="SignalP"/>
    </source>
</evidence>